<protein>
    <recommendedName>
        <fullName evidence="1">DUF559 domain-containing protein</fullName>
    </recommendedName>
</protein>
<name>B8HXD2_CYAP4</name>
<dbReference type="Gene3D" id="3.40.960.10">
    <property type="entry name" value="VSR Endonuclease"/>
    <property type="match status" value="1"/>
</dbReference>
<dbReference type="OrthoDB" id="455339at2"/>
<gene>
    <name evidence="2" type="ordered locus">Cyan7425_2466</name>
</gene>
<dbReference type="EMBL" id="CP001344">
    <property type="protein sequence ID" value="ACL44823.1"/>
    <property type="molecule type" value="Genomic_DNA"/>
</dbReference>
<organism evidence="2">
    <name type="scientific">Cyanothece sp. (strain PCC 7425 / ATCC 29141)</name>
    <dbReference type="NCBI Taxonomy" id="395961"/>
    <lineage>
        <taxon>Bacteria</taxon>
        <taxon>Bacillati</taxon>
        <taxon>Cyanobacteriota</taxon>
        <taxon>Cyanophyceae</taxon>
        <taxon>Gomontiellales</taxon>
        <taxon>Cyanothecaceae</taxon>
        <taxon>Cyanothece</taxon>
    </lineage>
</organism>
<evidence type="ECO:0000259" key="1">
    <source>
        <dbReference type="Pfam" id="PF04480"/>
    </source>
</evidence>
<dbReference type="InterPro" id="IPR007569">
    <property type="entry name" value="DUF559"/>
</dbReference>
<proteinExistence type="predicted"/>
<evidence type="ECO:0000313" key="2">
    <source>
        <dbReference type="EMBL" id="ACL44823.1"/>
    </source>
</evidence>
<feature type="domain" description="DUF559" evidence="1">
    <location>
        <begin position="186"/>
        <end position="242"/>
    </location>
</feature>
<dbReference type="AlphaFoldDB" id="B8HXD2"/>
<dbReference type="Pfam" id="PF04480">
    <property type="entry name" value="DUF559"/>
    <property type="match status" value="1"/>
</dbReference>
<sequence>MSTERLVTPDMDGSYILRTTIVLRILYCIFPDIKWTGDMLRANALRKTYNFGPIRITHVSKGGVVVPKAYGTRTTEHVWRLTATNEKAQQVLGSVVEWVAANSSKWAITKPTWTFDRHSDEDPLQDDKWKESIPLEWQSFTLRSPAELKIAEALDSRRILFYVNARCRLPGRNGLNETRESDFLVFYSGRVKILEVDGQTYHNTPEDNRRDRTFARHGLQTIRFTATECVESPDEVITEFLELFGRSSNGSLHKVPQQDNEVMILDAEVIG</sequence>
<accession>B8HXD2</accession>
<dbReference type="eggNOG" id="COG2852">
    <property type="taxonomic scope" value="Bacteria"/>
</dbReference>
<reference evidence="2" key="1">
    <citation type="submission" date="2009-01" db="EMBL/GenBank/DDBJ databases">
        <title>Complete sequence of chromosome Cyanothece sp. PCC 7425.</title>
        <authorList>
            <consortium name="US DOE Joint Genome Institute"/>
            <person name="Lucas S."/>
            <person name="Copeland A."/>
            <person name="Lapidus A."/>
            <person name="Glavina del Rio T."/>
            <person name="Dalin E."/>
            <person name="Tice H."/>
            <person name="Bruce D."/>
            <person name="Goodwin L."/>
            <person name="Pitluck S."/>
            <person name="Sims D."/>
            <person name="Meineke L."/>
            <person name="Brettin T."/>
            <person name="Detter J.C."/>
            <person name="Han C."/>
            <person name="Larimer F."/>
            <person name="Land M."/>
            <person name="Hauser L."/>
            <person name="Kyrpides N."/>
            <person name="Ovchinnikova G."/>
            <person name="Liberton M."/>
            <person name="Stoeckel J."/>
            <person name="Banerjee A."/>
            <person name="Singh A."/>
            <person name="Page L."/>
            <person name="Sato H."/>
            <person name="Zhao L."/>
            <person name="Sherman L."/>
            <person name="Pakrasi H."/>
            <person name="Richardson P."/>
        </authorList>
    </citation>
    <scope>NUCLEOTIDE SEQUENCE</scope>
    <source>
        <strain evidence="2">PCC 7425</strain>
    </source>
</reference>
<dbReference type="HOGENOM" id="CLU_1238100_0_0_3"/>
<dbReference type="KEGG" id="cyn:Cyan7425_2466"/>